<dbReference type="RefSeq" id="WP_373315863.1">
    <property type="nucleotide sequence ID" value="NZ_BMVN01000025.1"/>
</dbReference>
<accession>A0ABQ3CWH7</accession>
<comment type="caution">
    <text evidence="2">The sequence shown here is derived from an EMBL/GenBank/DDBJ whole genome shotgun (WGS) entry which is preliminary data.</text>
</comment>
<reference evidence="3" key="1">
    <citation type="journal article" date="2019" name="Int. J. Syst. Evol. Microbiol.">
        <title>The Global Catalogue of Microorganisms (GCM) 10K type strain sequencing project: providing services to taxonomists for standard genome sequencing and annotation.</title>
        <authorList>
            <consortium name="The Broad Institute Genomics Platform"/>
            <consortium name="The Broad Institute Genome Sequencing Center for Infectious Disease"/>
            <person name="Wu L."/>
            <person name="Ma J."/>
        </authorList>
    </citation>
    <scope>NUCLEOTIDE SEQUENCE [LARGE SCALE GENOMIC DNA]</scope>
    <source>
        <strain evidence="3">JCM 4733</strain>
    </source>
</reference>
<protein>
    <submittedName>
        <fullName evidence="2">Uncharacterized protein</fullName>
    </submittedName>
</protein>
<keyword evidence="3" id="KW-1185">Reference proteome</keyword>
<feature type="chain" id="PRO_5045434028" evidence="1">
    <location>
        <begin position="35"/>
        <end position="79"/>
    </location>
</feature>
<evidence type="ECO:0000256" key="1">
    <source>
        <dbReference type="SAM" id="SignalP"/>
    </source>
</evidence>
<evidence type="ECO:0000313" key="3">
    <source>
        <dbReference type="Proteomes" id="UP000653644"/>
    </source>
</evidence>
<dbReference type="Proteomes" id="UP000653644">
    <property type="component" value="Unassembled WGS sequence"/>
</dbReference>
<keyword evidence="1" id="KW-0732">Signal</keyword>
<organism evidence="2 3">
    <name type="scientific">Streptomyces canarius</name>
    <dbReference type="NCBI Taxonomy" id="285453"/>
    <lineage>
        <taxon>Bacteria</taxon>
        <taxon>Bacillati</taxon>
        <taxon>Actinomycetota</taxon>
        <taxon>Actinomycetes</taxon>
        <taxon>Kitasatosporales</taxon>
        <taxon>Streptomycetaceae</taxon>
        <taxon>Streptomyces</taxon>
    </lineage>
</organism>
<name>A0ABQ3CWH7_9ACTN</name>
<sequence>MSSVSVGRVLRGGACAGAVGALFVAGFGSGAASADEAAQSDQLWIQAPYEQAVTVAPDGGEAQYRSLALGLYHDNAGSP</sequence>
<proteinExistence type="predicted"/>
<gene>
    <name evidence="2" type="ORF">GCM10010345_59060</name>
</gene>
<dbReference type="EMBL" id="BMVN01000025">
    <property type="protein sequence ID" value="GHA46767.1"/>
    <property type="molecule type" value="Genomic_DNA"/>
</dbReference>
<evidence type="ECO:0000313" key="2">
    <source>
        <dbReference type="EMBL" id="GHA46767.1"/>
    </source>
</evidence>
<feature type="signal peptide" evidence="1">
    <location>
        <begin position="1"/>
        <end position="34"/>
    </location>
</feature>